<evidence type="ECO:0000313" key="2">
    <source>
        <dbReference type="EMBL" id="EKU11553.1"/>
    </source>
</evidence>
<accession>M5IS71</accession>
<proteinExistence type="predicted"/>
<dbReference type="AlphaFoldDB" id="M5IS71"/>
<gene>
    <name evidence="2" type="ORF">CSUNSWCD_1591</name>
</gene>
<dbReference type="PATRIC" id="fig|1244083.3.peg.833"/>
<evidence type="ECO:0000313" key="3">
    <source>
        <dbReference type="Proteomes" id="UP000011939"/>
    </source>
</evidence>
<organism evidence="2 3">
    <name type="scientific">Campylobacter showae CSUNSWCD</name>
    <dbReference type="NCBI Taxonomy" id="1244083"/>
    <lineage>
        <taxon>Bacteria</taxon>
        <taxon>Pseudomonadati</taxon>
        <taxon>Campylobacterota</taxon>
        <taxon>Epsilonproteobacteria</taxon>
        <taxon>Campylobacterales</taxon>
        <taxon>Campylobacteraceae</taxon>
        <taxon>Campylobacter</taxon>
    </lineage>
</organism>
<sequence>MRQILLAGAKFDGISVNFKRNFKKSYKGHIEDTKGHYNSPKIKEKKMKDSAVTHVTMAIGAVLWGCLTAAVVLF</sequence>
<dbReference type="Proteomes" id="UP000011939">
    <property type="component" value="Unassembled WGS sequence"/>
</dbReference>
<dbReference type="RefSeq" id="WP_009494283.1">
    <property type="nucleotide sequence ID" value="NZ_AMZQ01000005.1"/>
</dbReference>
<dbReference type="STRING" id="1244083.CSUNSWCD_1591"/>
<reference evidence="2 3" key="1">
    <citation type="journal article" date="2013" name="Genome Announc.">
        <title>Genome Sequence of Campylobacter showae UNSWCD, Isolated from a Patient with Crohn's Disease.</title>
        <authorList>
            <person name="Tay A.P."/>
            <person name="Kaakoush N.O."/>
            <person name="Deshpande N.P."/>
            <person name="Chen Z."/>
            <person name="Mitchell H."/>
            <person name="Wilkins M.R."/>
        </authorList>
    </citation>
    <scope>NUCLEOTIDE SEQUENCE [LARGE SCALE GENOMIC DNA]</scope>
    <source>
        <strain evidence="2 3">CSUNSWCD</strain>
    </source>
</reference>
<feature type="transmembrane region" description="Helical" evidence="1">
    <location>
        <begin position="51"/>
        <end position="73"/>
    </location>
</feature>
<evidence type="ECO:0000256" key="1">
    <source>
        <dbReference type="SAM" id="Phobius"/>
    </source>
</evidence>
<keyword evidence="1" id="KW-1133">Transmembrane helix</keyword>
<name>M5IS71_9BACT</name>
<dbReference type="EMBL" id="AMZQ01000005">
    <property type="protein sequence ID" value="EKU11553.1"/>
    <property type="molecule type" value="Genomic_DNA"/>
</dbReference>
<protein>
    <submittedName>
        <fullName evidence="2">Uncharacterized protein</fullName>
    </submittedName>
</protein>
<keyword evidence="1" id="KW-0812">Transmembrane</keyword>
<keyword evidence="1" id="KW-0472">Membrane</keyword>
<comment type="caution">
    <text evidence="2">The sequence shown here is derived from an EMBL/GenBank/DDBJ whole genome shotgun (WGS) entry which is preliminary data.</text>
</comment>